<dbReference type="SUPFAM" id="SSF64288">
    <property type="entry name" value="Chorismate lyase-like"/>
    <property type="match status" value="1"/>
</dbReference>
<keyword evidence="5" id="KW-1185">Reference proteome</keyword>
<dbReference type="Pfam" id="PF00392">
    <property type="entry name" value="GntR"/>
    <property type="match status" value="1"/>
</dbReference>
<gene>
    <name evidence="4" type="ORF">E6W99_24870</name>
</gene>
<dbReference type="PRINTS" id="PR00035">
    <property type="entry name" value="HTHGNTR"/>
</dbReference>
<dbReference type="Gene3D" id="3.40.1410.10">
    <property type="entry name" value="Chorismate lyase-like"/>
    <property type="match status" value="1"/>
</dbReference>
<dbReference type="Gene3D" id="1.10.10.10">
    <property type="entry name" value="Winged helix-like DNA-binding domain superfamily/Winged helix DNA-binding domain"/>
    <property type="match status" value="1"/>
</dbReference>
<dbReference type="EMBL" id="SSNT01000033">
    <property type="protein sequence ID" value="THF74785.1"/>
    <property type="molecule type" value="Genomic_DNA"/>
</dbReference>
<dbReference type="InterPro" id="IPR036390">
    <property type="entry name" value="WH_DNA-bd_sf"/>
</dbReference>
<dbReference type="FunFam" id="1.10.10.10:FF:000079">
    <property type="entry name" value="GntR family transcriptional regulator"/>
    <property type="match status" value="1"/>
</dbReference>
<dbReference type="GO" id="GO:0045892">
    <property type="term" value="P:negative regulation of DNA-templated transcription"/>
    <property type="evidence" value="ECO:0007669"/>
    <property type="project" value="TreeGrafter"/>
</dbReference>
<evidence type="ECO:0000256" key="1">
    <source>
        <dbReference type="ARBA" id="ARBA00023015"/>
    </source>
</evidence>
<dbReference type="SUPFAM" id="SSF46785">
    <property type="entry name" value="Winged helix' DNA-binding domain"/>
    <property type="match status" value="1"/>
</dbReference>
<dbReference type="GO" id="GO:0003700">
    <property type="term" value="F:DNA-binding transcription factor activity"/>
    <property type="evidence" value="ECO:0007669"/>
    <property type="project" value="InterPro"/>
</dbReference>
<dbReference type="GO" id="GO:0003677">
    <property type="term" value="F:DNA binding"/>
    <property type="evidence" value="ECO:0007669"/>
    <property type="project" value="UniProtKB-KW"/>
</dbReference>
<evidence type="ECO:0000313" key="5">
    <source>
        <dbReference type="Proteomes" id="UP000310334"/>
    </source>
</evidence>
<dbReference type="InterPro" id="IPR036388">
    <property type="entry name" value="WH-like_DNA-bd_sf"/>
</dbReference>
<accession>A0A4S4BJF5</accession>
<keyword evidence="3" id="KW-0804">Transcription</keyword>
<keyword evidence="2" id="KW-0238">DNA-binding</keyword>
<dbReference type="CDD" id="cd07377">
    <property type="entry name" value="WHTH_GntR"/>
    <property type="match status" value="1"/>
</dbReference>
<protein>
    <submittedName>
        <fullName evidence="4">GntR family transcriptional regulator</fullName>
    </submittedName>
</protein>
<dbReference type="OrthoDB" id="149756at2"/>
<dbReference type="InterPro" id="IPR000524">
    <property type="entry name" value="Tscrpt_reg_HTH_GntR"/>
</dbReference>
<dbReference type="Proteomes" id="UP000310334">
    <property type="component" value="Unassembled WGS sequence"/>
</dbReference>
<organism evidence="4 5">
    <name type="scientific">Metabacillus sediminilitoris</name>
    <dbReference type="NCBI Taxonomy" id="2567941"/>
    <lineage>
        <taxon>Bacteria</taxon>
        <taxon>Bacillati</taxon>
        <taxon>Bacillota</taxon>
        <taxon>Bacilli</taxon>
        <taxon>Bacillales</taxon>
        <taxon>Bacillaceae</taxon>
        <taxon>Metabacillus</taxon>
    </lineage>
</organism>
<keyword evidence="1" id="KW-0805">Transcription regulation</keyword>
<dbReference type="SMART" id="SM00345">
    <property type="entry name" value="HTH_GNTR"/>
    <property type="match status" value="1"/>
</dbReference>
<comment type="caution">
    <text evidence="4">The sequence shown here is derived from an EMBL/GenBank/DDBJ whole genome shotgun (WGS) entry which is preliminary data.</text>
</comment>
<reference evidence="4 5" key="1">
    <citation type="submission" date="2019-04" db="EMBL/GenBank/DDBJ databases">
        <title>Bacillus sediminilitoris sp. nov., isolated from a tidal flat sediment on the East China Sea.</title>
        <authorList>
            <person name="Wei Y."/>
            <person name="Mao H."/>
            <person name="Fang J."/>
        </authorList>
    </citation>
    <scope>NUCLEOTIDE SEQUENCE [LARGE SCALE GENOMIC DNA]</scope>
    <source>
        <strain evidence="4 5">DSL-17</strain>
    </source>
</reference>
<dbReference type="PANTHER" id="PTHR44846:SF17">
    <property type="entry name" value="GNTR-FAMILY TRANSCRIPTIONAL REGULATOR"/>
    <property type="match status" value="1"/>
</dbReference>
<dbReference type="SMART" id="SM00866">
    <property type="entry name" value="UTRA"/>
    <property type="match status" value="1"/>
</dbReference>
<dbReference type="Pfam" id="PF07702">
    <property type="entry name" value="UTRA"/>
    <property type="match status" value="1"/>
</dbReference>
<evidence type="ECO:0000256" key="3">
    <source>
        <dbReference type="ARBA" id="ARBA00023163"/>
    </source>
</evidence>
<dbReference type="PANTHER" id="PTHR44846">
    <property type="entry name" value="MANNOSYL-D-GLYCERATE TRANSPORT/METABOLISM SYSTEM REPRESSOR MNGR-RELATED"/>
    <property type="match status" value="1"/>
</dbReference>
<dbReference type="PROSITE" id="PS50949">
    <property type="entry name" value="HTH_GNTR"/>
    <property type="match status" value="1"/>
</dbReference>
<name>A0A4S4BJF5_9BACI</name>
<sequence>MYSEDFQKSRYLIIMDNIKDRIEKGDFNPGERLPSEPELAKQFKVSRSTIREALRALEQENIVTKKHGIGTFVKAKPLYTSGIEELFSVTDLILRGGHTPGTRLIFSEYKTANAEEKEIFNLKDDEKILLVKRIRTSNQEPLVYCIDKIPAHLLPEGCTLDRESIFNFLEDKAEVKIDCATTNIETINGLPEISENLKCDVKTPLLVLKQSHFDEKTRLVLYSINYFRSNNFSFNVFRKRLK</sequence>
<evidence type="ECO:0000256" key="2">
    <source>
        <dbReference type="ARBA" id="ARBA00023125"/>
    </source>
</evidence>
<dbReference type="InterPro" id="IPR011663">
    <property type="entry name" value="UTRA"/>
</dbReference>
<dbReference type="RefSeq" id="WP_136358900.1">
    <property type="nucleotide sequence ID" value="NZ_CP046266.1"/>
</dbReference>
<dbReference type="InterPro" id="IPR028978">
    <property type="entry name" value="Chorismate_lyase_/UTRA_dom_sf"/>
</dbReference>
<dbReference type="AlphaFoldDB" id="A0A4S4BJF5"/>
<dbReference type="InterPro" id="IPR050679">
    <property type="entry name" value="Bact_HTH_transcr_reg"/>
</dbReference>
<evidence type="ECO:0000313" key="4">
    <source>
        <dbReference type="EMBL" id="THF74785.1"/>
    </source>
</evidence>
<proteinExistence type="predicted"/>